<organism evidence="13 14">
    <name type="scientific">Leishmania tarentolae</name>
    <name type="common">Sauroleishmania tarentolae</name>
    <dbReference type="NCBI Taxonomy" id="5689"/>
    <lineage>
        <taxon>Eukaryota</taxon>
        <taxon>Discoba</taxon>
        <taxon>Euglenozoa</taxon>
        <taxon>Kinetoplastea</taxon>
        <taxon>Metakinetoplastina</taxon>
        <taxon>Trypanosomatida</taxon>
        <taxon>Trypanosomatidae</taxon>
        <taxon>Leishmaniinae</taxon>
        <taxon>Leishmania</taxon>
        <taxon>lizard Leishmania</taxon>
    </lineage>
</organism>
<evidence type="ECO:0000313" key="14">
    <source>
        <dbReference type="Proteomes" id="UP000419144"/>
    </source>
</evidence>
<dbReference type="AlphaFoldDB" id="A0A640KSJ0"/>
<dbReference type="GO" id="GO:0004843">
    <property type="term" value="F:cysteine-type deubiquitinase activity"/>
    <property type="evidence" value="ECO:0007669"/>
    <property type="project" value="UniProtKB-EC"/>
</dbReference>
<keyword evidence="6" id="KW-0378">Hydrolase</keyword>
<dbReference type="VEuPathDB" id="TriTrypDB:LtaPh_3521100"/>
<accession>A0A640KSJ0</accession>
<dbReference type="GO" id="GO:0006508">
    <property type="term" value="P:proteolysis"/>
    <property type="evidence" value="ECO:0007669"/>
    <property type="project" value="UniProtKB-KW"/>
</dbReference>
<dbReference type="Proteomes" id="UP000419144">
    <property type="component" value="Unassembled WGS sequence"/>
</dbReference>
<keyword evidence="5" id="KW-0833">Ubl conjugation pathway</keyword>
<gene>
    <name evidence="13" type="ORF">LtaPh_3521100</name>
</gene>
<dbReference type="OrthoDB" id="10263628at2759"/>
<evidence type="ECO:0000256" key="5">
    <source>
        <dbReference type="ARBA" id="ARBA00022786"/>
    </source>
</evidence>
<evidence type="ECO:0000256" key="6">
    <source>
        <dbReference type="ARBA" id="ARBA00022801"/>
    </source>
</evidence>
<feature type="region of interest" description="Disordered" evidence="11">
    <location>
        <begin position="124"/>
        <end position="258"/>
    </location>
</feature>
<evidence type="ECO:0000256" key="9">
    <source>
        <dbReference type="ARBA" id="ARBA00039781"/>
    </source>
</evidence>
<evidence type="ECO:0000256" key="3">
    <source>
        <dbReference type="ARBA" id="ARBA00012759"/>
    </source>
</evidence>
<dbReference type="InterPro" id="IPR039785">
    <property type="entry name" value="MINY3/4"/>
</dbReference>
<evidence type="ECO:0000256" key="2">
    <source>
        <dbReference type="ARBA" id="ARBA00011074"/>
    </source>
</evidence>
<evidence type="ECO:0000256" key="1">
    <source>
        <dbReference type="ARBA" id="ARBA00000707"/>
    </source>
</evidence>
<dbReference type="GO" id="GO:0071108">
    <property type="term" value="P:protein K48-linked deubiquitination"/>
    <property type="evidence" value="ECO:0007669"/>
    <property type="project" value="InterPro"/>
</dbReference>
<dbReference type="InterPro" id="IPR025257">
    <property type="entry name" value="MINDY-3/4_CD"/>
</dbReference>
<dbReference type="PANTHER" id="PTHR12473">
    <property type="entry name" value="UBIQUITIN CARBOXYL-TERMINAL HYDROLASE MINDY-4-RELATED"/>
    <property type="match status" value="1"/>
</dbReference>
<evidence type="ECO:0000256" key="7">
    <source>
        <dbReference type="ARBA" id="ARBA00022807"/>
    </source>
</evidence>
<dbReference type="EMBL" id="BLBS01000056">
    <property type="protein sequence ID" value="GET92720.1"/>
    <property type="molecule type" value="Genomic_DNA"/>
</dbReference>
<comment type="similarity">
    <text evidence="2">Belongs to the MINDY deubiquitinase family. FAM188 subfamily.</text>
</comment>
<comment type="function">
    <text evidence="8">Probable hydrolase that can remove 'Lys-48'-linked conjugated ubiquitin from proteins.</text>
</comment>
<evidence type="ECO:0000259" key="12">
    <source>
        <dbReference type="SMART" id="SM01174"/>
    </source>
</evidence>
<feature type="compositionally biased region" description="Basic and acidic residues" evidence="11">
    <location>
        <begin position="209"/>
        <end position="238"/>
    </location>
</feature>
<name>A0A640KSJ0_LEITA</name>
<keyword evidence="14" id="KW-1185">Reference proteome</keyword>
<keyword evidence="7" id="KW-0788">Thiol protease</keyword>
<dbReference type="Pfam" id="PF13898">
    <property type="entry name" value="MINDY-3_4_CD"/>
    <property type="match status" value="1"/>
</dbReference>
<proteinExistence type="inferred from homology"/>
<keyword evidence="4" id="KW-0645">Protease</keyword>
<comment type="caution">
    <text evidence="13">The sequence shown here is derived from an EMBL/GenBank/DDBJ whole genome shotgun (WGS) entry which is preliminary data.</text>
</comment>
<evidence type="ECO:0000256" key="4">
    <source>
        <dbReference type="ARBA" id="ARBA00022670"/>
    </source>
</evidence>
<dbReference type="PANTHER" id="PTHR12473:SF8">
    <property type="entry name" value="UBIQUITIN CARBOXYL-TERMINAL HYDROLASE MINDY-4-RELATED"/>
    <property type="match status" value="1"/>
</dbReference>
<dbReference type="InterPro" id="IPR059022">
    <property type="entry name" value="MINDY4_N"/>
</dbReference>
<protein>
    <recommendedName>
        <fullName evidence="9">Probable ubiquitin carboxyl-terminal hydrolase MINDY-4</fullName>
        <ecNumber evidence="3">3.4.19.12</ecNumber>
    </recommendedName>
    <alternativeName>
        <fullName evidence="10">Probable deubiquitinating enzyme MINDY-4</fullName>
    </alternativeName>
</protein>
<feature type="compositionally biased region" description="Basic residues" evidence="11">
    <location>
        <begin position="130"/>
        <end position="147"/>
    </location>
</feature>
<sequence>MPPKKVKDLANAPVLKMAHEEQVQLLSDALLREYMHRRGFLATLKAFDEEHPRDANTISSRALMSDLMALNPDDQQRMKGEGIETIMEMLCNLRVERRLETEKLIAEANTPLPQVPADYEVLKSKQTARAARKAERKQHKASSKKTSKSSTSTTKGRELEGTWDSLERSRSGCGKHRQHLSVTPSSSALPGKESVGMTMDDLLDSSRGSNDDRDEHGIPDEKKGCGGGTDRHTVEEAGARSAPQLSVSHAGLPSSRIASEPVAQPAWVEVAEKQKSLSMKGSGGGEGVQQRSSDDEGDDGDEASKSEADEDSDNDFDGLGGAVLTEEQREELCAAFQLLCGFEGSLHKDFLEQGFTFDNCADCALVQWKRGGCDGVIAPIQAFVAAYYYEREVYVNQEQRVRECLAKALCTSLEQAQMNAAKIVLLDIAWDTECGSSCYTRSQVLKQAGKPCTRCWANMMSMQEVTAVVREKLLTEKRWMKPRGGGILSFLFSLLISRGVDVVQQELINASTADSGRPSLLVPVSCRATLGLVNLVLTGRTVFFHHNGVRNGNQTGYCSRLRCGLLCGDSTADLDDHNQATAGSVTSSSSPSYTNAMEPQFPSWVLWHHESFSNLYMTKETRQLFQQKLNLGGNASMNLVYWDSATSDDEFPLTVTVRSIVLGTRSGGGHGARNAKSFVNTAITSVPSWSSAVIDWNGKTPVRETN</sequence>
<evidence type="ECO:0000256" key="8">
    <source>
        <dbReference type="ARBA" id="ARBA00037630"/>
    </source>
</evidence>
<feature type="region of interest" description="Disordered" evidence="11">
    <location>
        <begin position="274"/>
        <end position="320"/>
    </location>
</feature>
<evidence type="ECO:0000313" key="13">
    <source>
        <dbReference type="EMBL" id="GET92720.1"/>
    </source>
</evidence>
<dbReference type="SMART" id="SM01174">
    <property type="entry name" value="DUF4205"/>
    <property type="match status" value="1"/>
</dbReference>
<evidence type="ECO:0000256" key="11">
    <source>
        <dbReference type="SAM" id="MobiDB-lite"/>
    </source>
</evidence>
<dbReference type="EC" id="3.4.19.12" evidence="3"/>
<reference evidence="13" key="1">
    <citation type="submission" date="2019-11" db="EMBL/GenBank/DDBJ databases">
        <title>Leishmania tarentolae CDS.</title>
        <authorList>
            <person name="Goto Y."/>
            <person name="Yamagishi J."/>
        </authorList>
    </citation>
    <scope>NUCLEOTIDE SEQUENCE [LARGE SCALE GENOMIC DNA]</scope>
    <source>
        <strain evidence="13">Parrot Tar II</strain>
    </source>
</reference>
<dbReference type="GO" id="GO:1990380">
    <property type="term" value="F:K48-linked deubiquitinase activity"/>
    <property type="evidence" value="ECO:0007669"/>
    <property type="project" value="InterPro"/>
</dbReference>
<feature type="compositionally biased region" description="Basic and acidic residues" evidence="11">
    <location>
        <begin position="155"/>
        <end position="170"/>
    </location>
</feature>
<dbReference type="Pfam" id="PF26038">
    <property type="entry name" value="Dimer_MINDY4_N"/>
    <property type="match status" value="1"/>
</dbReference>
<feature type="domain" description="Deubiquitinating enzyme MINDY-3/4 conserved" evidence="12">
    <location>
        <begin position="336"/>
        <end position="698"/>
    </location>
</feature>
<evidence type="ECO:0000256" key="10">
    <source>
        <dbReference type="ARBA" id="ARBA00041360"/>
    </source>
</evidence>
<comment type="catalytic activity">
    <reaction evidence="1">
        <text>Thiol-dependent hydrolysis of ester, thioester, amide, peptide and isopeptide bonds formed by the C-terminal Gly of ubiquitin (a 76-residue protein attached to proteins as an intracellular targeting signal).</text>
        <dbReference type="EC" id="3.4.19.12"/>
    </reaction>
</comment>